<dbReference type="PANTHER" id="PTHR11441">
    <property type="entry name" value="THYMIDINE KINASE"/>
    <property type="match status" value="1"/>
</dbReference>
<dbReference type="SUPFAM" id="SSF52540">
    <property type="entry name" value="P-loop containing nucleoside triphosphate hydrolases"/>
    <property type="match status" value="1"/>
</dbReference>
<evidence type="ECO:0000256" key="9">
    <source>
        <dbReference type="HAMAP-Rule" id="MF_00124"/>
    </source>
</evidence>
<dbReference type="FunFam" id="3.40.50.300:FF:000323">
    <property type="entry name" value="Thymidine kinase"/>
    <property type="match status" value="1"/>
</dbReference>
<dbReference type="GO" id="GO:0008270">
    <property type="term" value="F:zinc ion binding"/>
    <property type="evidence" value="ECO:0007669"/>
    <property type="project" value="UniProtKB-UniRule"/>
</dbReference>
<keyword evidence="4 9" id="KW-0237">DNA synthesis</keyword>
<dbReference type="NCBIfam" id="NF003300">
    <property type="entry name" value="PRK04296.1-5"/>
    <property type="match status" value="1"/>
</dbReference>
<evidence type="ECO:0000256" key="1">
    <source>
        <dbReference type="ARBA" id="ARBA00007587"/>
    </source>
</evidence>
<dbReference type="HAMAP" id="MF_00124">
    <property type="entry name" value="Thymidine_kinase"/>
    <property type="match status" value="1"/>
</dbReference>
<evidence type="ECO:0000313" key="14">
    <source>
        <dbReference type="EMBL" id="MZR23565.1"/>
    </source>
</evidence>
<comment type="catalytic activity">
    <reaction evidence="9 12">
        <text>thymidine + ATP = dTMP + ADP + H(+)</text>
        <dbReference type="Rhea" id="RHEA:19129"/>
        <dbReference type="ChEBI" id="CHEBI:15378"/>
        <dbReference type="ChEBI" id="CHEBI:17748"/>
        <dbReference type="ChEBI" id="CHEBI:30616"/>
        <dbReference type="ChEBI" id="CHEBI:63528"/>
        <dbReference type="ChEBI" id="CHEBI:456216"/>
        <dbReference type="EC" id="2.7.1.21"/>
    </reaction>
</comment>
<name>A0A845MIS0_9PROT</name>
<evidence type="ECO:0000256" key="5">
    <source>
        <dbReference type="ARBA" id="ARBA00022679"/>
    </source>
</evidence>
<dbReference type="InterPro" id="IPR001267">
    <property type="entry name" value="Thymidine_kinase"/>
</dbReference>
<comment type="subcellular location">
    <subcellularLocation>
        <location evidence="9">Cytoplasm</location>
    </subcellularLocation>
</comment>
<evidence type="ECO:0000256" key="11">
    <source>
        <dbReference type="PIRSR" id="PIRSR035805-2"/>
    </source>
</evidence>
<gene>
    <name evidence="9" type="primary">tdk</name>
    <name evidence="14" type="ORF">GQF03_14595</name>
</gene>
<dbReference type="GO" id="GO:0005524">
    <property type="term" value="F:ATP binding"/>
    <property type="evidence" value="ECO:0007669"/>
    <property type="project" value="UniProtKB-UniRule"/>
</dbReference>
<proteinExistence type="inferred from homology"/>
<keyword evidence="8 9" id="KW-0067">ATP-binding</keyword>
<evidence type="ECO:0000256" key="7">
    <source>
        <dbReference type="ARBA" id="ARBA00022777"/>
    </source>
</evidence>
<evidence type="ECO:0000256" key="13">
    <source>
        <dbReference type="RuleBase" id="RU004165"/>
    </source>
</evidence>
<feature type="binding site" evidence="9">
    <location>
        <position position="182"/>
    </location>
    <ligand>
        <name>Zn(2+)</name>
        <dbReference type="ChEBI" id="CHEBI:29105"/>
    </ligand>
</feature>
<reference evidence="14 15" key="1">
    <citation type="journal article" date="2014" name="Int. J. Syst. Evol. Microbiol.">
        <title>Sneathiella chungangensis sp. nov., isolated from a marine sand, and emended description of the genus Sneathiella.</title>
        <authorList>
            <person name="Siamphan C."/>
            <person name="Kim H."/>
            <person name="Lee J.S."/>
            <person name="Kim W."/>
        </authorList>
    </citation>
    <scope>NUCLEOTIDE SEQUENCE [LARGE SCALE GENOMIC DNA]</scope>
    <source>
        <strain evidence="14 15">KCTC 32476</strain>
    </source>
</reference>
<dbReference type="Gene3D" id="3.30.60.20">
    <property type="match status" value="1"/>
</dbReference>
<comment type="similarity">
    <text evidence="1 9 13">Belongs to the thymidine kinase family.</text>
</comment>
<dbReference type="InterPro" id="IPR027417">
    <property type="entry name" value="P-loop_NTPase"/>
</dbReference>
<feature type="binding site" evidence="9">
    <location>
        <position position="147"/>
    </location>
    <ligand>
        <name>Zn(2+)</name>
        <dbReference type="ChEBI" id="CHEBI:29105"/>
    </ligand>
</feature>
<dbReference type="OrthoDB" id="9781579at2"/>
<protein>
    <recommendedName>
        <fullName evidence="2 9">Thymidine kinase</fullName>
        <ecNumber evidence="2 9">2.7.1.21</ecNumber>
    </recommendedName>
</protein>
<dbReference type="PANTHER" id="PTHR11441:SF0">
    <property type="entry name" value="THYMIDINE KINASE, CYTOSOLIC"/>
    <property type="match status" value="1"/>
</dbReference>
<keyword evidence="9" id="KW-0862">Zinc</keyword>
<feature type="binding site" evidence="9">
    <location>
        <position position="185"/>
    </location>
    <ligand>
        <name>Zn(2+)</name>
        <dbReference type="ChEBI" id="CHEBI:29105"/>
    </ligand>
</feature>
<keyword evidence="7 9" id="KW-0418">Kinase</keyword>
<dbReference type="AlphaFoldDB" id="A0A845MIS0"/>
<sequence length="192" mass="21586">MAKLYFNYSTMNAGKSTTLLQSSFNYQERGMRPFLFTAALDDRYGVGKIASRIGLQADASLFTPQTDLLKAVEEELETGPVDCVMVDEAQFLTRDQVFQLTEITDKLKIPVLTYGLRTDFQGNLFEGSQYLLAWADELRELKTICHCGKKATMVIRVDADGKPAKEGAQKEIGGNDRYIALCRLHFKESVYS</sequence>
<evidence type="ECO:0000256" key="12">
    <source>
        <dbReference type="RuleBase" id="RU000544"/>
    </source>
</evidence>
<keyword evidence="5 9" id="KW-0808">Transferase</keyword>
<keyword evidence="9" id="KW-0479">Metal-binding</keyword>
<keyword evidence="15" id="KW-1185">Reference proteome</keyword>
<evidence type="ECO:0000256" key="10">
    <source>
        <dbReference type="PIRSR" id="PIRSR035805-1"/>
    </source>
</evidence>
<dbReference type="InterPro" id="IPR020633">
    <property type="entry name" value="Thymidine_kinase_CS"/>
</dbReference>
<evidence type="ECO:0000256" key="3">
    <source>
        <dbReference type="ARBA" id="ARBA00022490"/>
    </source>
</evidence>
<evidence type="ECO:0000256" key="8">
    <source>
        <dbReference type="ARBA" id="ARBA00022840"/>
    </source>
</evidence>
<comment type="caution">
    <text evidence="14">The sequence shown here is derived from an EMBL/GenBank/DDBJ whole genome shotgun (WGS) entry which is preliminary data.</text>
</comment>
<dbReference type="PROSITE" id="PS00603">
    <property type="entry name" value="TK_CELLULAR_TYPE"/>
    <property type="match status" value="1"/>
</dbReference>
<accession>A0A845MIS0</accession>
<evidence type="ECO:0000313" key="15">
    <source>
        <dbReference type="Proteomes" id="UP000445696"/>
    </source>
</evidence>
<keyword evidence="3 9" id="KW-0963">Cytoplasm</keyword>
<dbReference type="GO" id="GO:0046104">
    <property type="term" value="P:thymidine metabolic process"/>
    <property type="evidence" value="ECO:0007669"/>
    <property type="project" value="TreeGrafter"/>
</dbReference>
<dbReference type="PIRSF" id="PIRSF035805">
    <property type="entry name" value="TK_cell"/>
    <property type="match status" value="1"/>
</dbReference>
<feature type="binding site" evidence="9">
    <location>
        <begin position="9"/>
        <end position="16"/>
    </location>
    <ligand>
        <name>ATP</name>
        <dbReference type="ChEBI" id="CHEBI:30616"/>
    </ligand>
</feature>
<dbReference type="GO" id="GO:0004797">
    <property type="term" value="F:thymidine kinase activity"/>
    <property type="evidence" value="ECO:0007669"/>
    <property type="project" value="UniProtKB-UniRule"/>
</dbReference>
<dbReference type="GO" id="GO:0071897">
    <property type="term" value="P:DNA biosynthetic process"/>
    <property type="evidence" value="ECO:0007669"/>
    <property type="project" value="UniProtKB-KW"/>
</dbReference>
<dbReference type="Gene3D" id="3.40.50.300">
    <property type="entry name" value="P-loop containing nucleotide triphosphate hydrolases"/>
    <property type="match status" value="1"/>
</dbReference>
<feature type="binding site" evidence="11">
    <location>
        <position position="178"/>
    </location>
    <ligand>
        <name>substrate</name>
    </ligand>
</feature>
<feature type="binding site" evidence="9">
    <location>
        <position position="145"/>
    </location>
    <ligand>
        <name>Zn(2+)</name>
        <dbReference type="ChEBI" id="CHEBI:29105"/>
    </ligand>
</feature>
<dbReference type="EMBL" id="WTVA01000015">
    <property type="protein sequence ID" value="MZR23565.1"/>
    <property type="molecule type" value="Genomic_DNA"/>
</dbReference>
<evidence type="ECO:0000256" key="6">
    <source>
        <dbReference type="ARBA" id="ARBA00022741"/>
    </source>
</evidence>
<dbReference type="SUPFAM" id="SSF57716">
    <property type="entry name" value="Glucocorticoid receptor-like (DNA-binding domain)"/>
    <property type="match status" value="1"/>
</dbReference>
<feature type="active site" description="Proton acceptor" evidence="9 10">
    <location>
        <position position="88"/>
    </location>
</feature>
<evidence type="ECO:0000256" key="4">
    <source>
        <dbReference type="ARBA" id="ARBA00022634"/>
    </source>
</evidence>
<feature type="binding site" evidence="9">
    <location>
        <begin position="87"/>
        <end position="90"/>
    </location>
    <ligand>
        <name>ATP</name>
        <dbReference type="ChEBI" id="CHEBI:30616"/>
    </ligand>
</feature>
<keyword evidence="6 9" id="KW-0547">Nucleotide-binding</keyword>
<evidence type="ECO:0000256" key="2">
    <source>
        <dbReference type="ARBA" id="ARBA00012118"/>
    </source>
</evidence>
<dbReference type="GO" id="GO:0005829">
    <property type="term" value="C:cytosol"/>
    <property type="evidence" value="ECO:0007669"/>
    <property type="project" value="TreeGrafter"/>
</dbReference>
<dbReference type="EC" id="2.7.1.21" evidence="2 9"/>
<organism evidence="14 15">
    <name type="scientific">Sneathiella chungangensis</name>
    <dbReference type="NCBI Taxonomy" id="1418234"/>
    <lineage>
        <taxon>Bacteria</taxon>
        <taxon>Pseudomonadati</taxon>
        <taxon>Pseudomonadota</taxon>
        <taxon>Alphaproteobacteria</taxon>
        <taxon>Sneathiellales</taxon>
        <taxon>Sneathiellaceae</taxon>
        <taxon>Sneathiella</taxon>
    </lineage>
</organism>
<dbReference type="Proteomes" id="UP000445696">
    <property type="component" value="Unassembled WGS sequence"/>
</dbReference>
<dbReference type="RefSeq" id="WP_161340022.1">
    <property type="nucleotide sequence ID" value="NZ_JBHSDG010000003.1"/>
</dbReference>
<comment type="subunit">
    <text evidence="9">Homotetramer.</text>
</comment>
<dbReference type="Pfam" id="PF00265">
    <property type="entry name" value="TK"/>
    <property type="match status" value="1"/>
</dbReference>